<dbReference type="OrthoDB" id="5590282at2759"/>
<dbReference type="SUPFAM" id="SSF47954">
    <property type="entry name" value="Cyclin-like"/>
    <property type="match status" value="2"/>
</dbReference>
<evidence type="ECO:0000313" key="10">
    <source>
        <dbReference type="Proteomes" id="UP000235220"/>
    </source>
</evidence>
<evidence type="ECO:0000256" key="9">
    <source>
        <dbReference type="SAM" id="MobiDB-lite"/>
    </source>
</evidence>
<reference evidence="11" key="1">
    <citation type="submission" date="2025-08" db="UniProtKB">
        <authorList>
            <consortium name="RefSeq"/>
        </authorList>
    </citation>
    <scope>IDENTIFICATION</scope>
    <source>
        <tissue evidence="11">Leaves</tissue>
    </source>
</reference>
<dbReference type="GO" id="GO:0000082">
    <property type="term" value="P:G1/S transition of mitotic cell cycle"/>
    <property type="evidence" value="ECO:0000318"/>
    <property type="project" value="GO_Central"/>
</dbReference>
<dbReference type="Gene3D" id="1.10.472.10">
    <property type="entry name" value="Cyclin-like"/>
    <property type="match status" value="2"/>
</dbReference>
<dbReference type="Proteomes" id="UP000235220">
    <property type="component" value="Chromosome 5"/>
</dbReference>
<dbReference type="GO" id="GO:0051301">
    <property type="term" value="P:cell division"/>
    <property type="evidence" value="ECO:0007669"/>
    <property type="project" value="UniProtKB-KW"/>
</dbReference>
<dbReference type="InterPro" id="IPR048258">
    <property type="entry name" value="Cyclins_cyclin-box"/>
</dbReference>
<evidence type="ECO:0000256" key="2">
    <source>
        <dbReference type="ARBA" id="ARBA00006955"/>
    </source>
</evidence>
<evidence type="ECO:0000256" key="6">
    <source>
        <dbReference type="ARBA" id="ARBA00023127"/>
    </source>
</evidence>
<dbReference type="InterPro" id="IPR004367">
    <property type="entry name" value="Cyclin_C-dom"/>
</dbReference>
<feature type="region of interest" description="Disordered" evidence="9">
    <location>
        <begin position="131"/>
        <end position="151"/>
    </location>
</feature>
<evidence type="ECO:0000256" key="5">
    <source>
        <dbReference type="ARBA" id="ARBA00022776"/>
    </source>
</evidence>
<dbReference type="GO" id="GO:0005737">
    <property type="term" value="C:cytoplasm"/>
    <property type="evidence" value="ECO:0000318"/>
    <property type="project" value="GO_Central"/>
</dbReference>
<dbReference type="PIRSF" id="PIRSF001771">
    <property type="entry name" value="Cyclin_A_B_D_E"/>
    <property type="match status" value="1"/>
</dbReference>
<keyword evidence="5" id="KW-0498">Mitosis</keyword>
<dbReference type="STRING" id="51240.A0A2I4H5U7"/>
<dbReference type="PANTHER" id="PTHR10177">
    <property type="entry name" value="CYCLINS"/>
    <property type="match status" value="1"/>
</dbReference>
<dbReference type="SMART" id="SM01332">
    <property type="entry name" value="Cyclin_C"/>
    <property type="match status" value="1"/>
</dbReference>
<evidence type="ECO:0000256" key="7">
    <source>
        <dbReference type="ARBA" id="ARBA00023306"/>
    </source>
</evidence>
<dbReference type="GeneID" id="109013760"/>
<dbReference type="FunFam" id="1.10.472.10:FF:000032">
    <property type="entry name" value="G2/mitotic-specific cyclin-1"/>
    <property type="match status" value="1"/>
</dbReference>
<dbReference type="PROSITE" id="PS00292">
    <property type="entry name" value="CYCLINS"/>
    <property type="match status" value="1"/>
</dbReference>
<dbReference type="RefSeq" id="XP_018851507.1">
    <property type="nucleotide sequence ID" value="XM_018995962.1"/>
</dbReference>
<dbReference type="GO" id="GO:0010332">
    <property type="term" value="P:response to gamma radiation"/>
    <property type="evidence" value="ECO:0007669"/>
    <property type="project" value="UniProtKB-ARBA"/>
</dbReference>
<evidence type="ECO:0000256" key="4">
    <source>
        <dbReference type="ARBA" id="ARBA00022618"/>
    </source>
</evidence>
<dbReference type="InterPro" id="IPR039361">
    <property type="entry name" value="Cyclin"/>
</dbReference>
<dbReference type="AlphaFoldDB" id="A0A2I4H5U7"/>
<dbReference type="FunCoup" id="A0A2I4H5U7">
    <property type="interactions" value="1288"/>
</dbReference>
<organism evidence="10 11">
    <name type="scientific">Juglans regia</name>
    <name type="common">English walnut</name>
    <dbReference type="NCBI Taxonomy" id="51240"/>
    <lineage>
        <taxon>Eukaryota</taxon>
        <taxon>Viridiplantae</taxon>
        <taxon>Streptophyta</taxon>
        <taxon>Embryophyta</taxon>
        <taxon>Tracheophyta</taxon>
        <taxon>Spermatophyta</taxon>
        <taxon>Magnoliopsida</taxon>
        <taxon>eudicotyledons</taxon>
        <taxon>Gunneridae</taxon>
        <taxon>Pentapetalae</taxon>
        <taxon>rosids</taxon>
        <taxon>fabids</taxon>
        <taxon>Fagales</taxon>
        <taxon>Juglandaceae</taxon>
        <taxon>Juglans</taxon>
    </lineage>
</organism>
<dbReference type="Gramene" id="Jr05_15330_p1">
    <property type="protein sequence ID" value="cds.Jr05_15330_p1"/>
    <property type="gene ID" value="Jr05_15330"/>
</dbReference>
<keyword evidence="6" id="KW-0195">Cyclin</keyword>
<dbReference type="GO" id="GO:0000307">
    <property type="term" value="C:cyclin-dependent protein kinase holoenzyme complex"/>
    <property type="evidence" value="ECO:0000318"/>
    <property type="project" value="GO_Central"/>
</dbReference>
<dbReference type="InterPro" id="IPR046965">
    <property type="entry name" value="Cyclin_A/B-like"/>
</dbReference>
<dbReference type="InterPro" id="IPR006671">
    <property type="entry name" value="Cyclin_N"/>
</dbReference>
<dbReference type="Pfam" id="PF00134">
    <property type="entry name" value="Cyclin_N"/>
    <property type="match status" value="1"/>
</dbReference>
<dbReference type="InterPro" id="IPR036915">
    <property type="entry name" value="Cyclin-like_sf"/>
</dbReference>
<dbReference type="Pfam" id="PF02984">
    <property type="entry name" value="Cyclin_C"/>
    <property type="match status" value="1"/>
</dbReference>
<keyword evidence="4" id="KW-0132">Cell division</keyword>
<protein>
    <recommendedName>
        <fullName evidence="8">B-like cyclin</fullName>
    </recommendedName>
</protein>
<evidence type="ECO:0000256" key="8">
    <source>
        <dbReference type="ARBA" id="ARBA00032263"/>
    </source>
</evidence>
<accession>A0A2I4H5U7</accession>
<proteinExistence type="inferred from homology"/>
<comment type="function">
    <text evidence="1">Essential for the control of the cell cycle at the G2/M (mitosis) transition.</text>
</comment>
<evidence type="ECO:0000256" key="1">
    <source>
        <dbReference type="ARBA" id="ARBA00003222"/>
    </source>
</evidence>
<dbReference type="InterPro" id="IPR013763">
    <property type="entry name" value="Cyclin-like_dom"/>
</dbReference>
<evidence type="ECO:0000313" key="11">
    <source>
        <dbReference type="RefSeq" id="XP_018851507.1"/>
    </source>
</evidence>
<dbReference type="GO" id="GO:0005634">
    <property type="term" value="C:nucleus"/>
    <property type="evidence" value="ECO:0000318"/>
    <property type="project" value="GO_Central"/>
</dbReference>
<gene>
    <name evidence="11" type="primary">LOC109013760</name>
</gene>
<keyword evidence="7" id="KW-0131">Cell cycle</keyword>
<comment type="similarity">
    <text evidence="2">Belongs to the cyclin family. Cyclin AB subfamily.</text>
</comment>
<dbReference type="SMART" id="SM00385">
    <property type="entry name" value="CYCLIN"/>
    <property type="match status" value="2"/>
</dbReference>
<name>A0A2I4H5U7_JUGRE</name>
<dbReference type="KEGG" id="jre:109013760"/>
<evidence type="ECO:0000256" key="3">
    <source>
        <dbReference type="ARBA" id="ARBA00011177"/>
    </source>
</evidence>
<sequence>MTVGIASIRRLPYQAYEKASNYATNHEYRERANPDQFFRHNHQEAMEARADLLPKPRGGGKVNNEQGQRRNRRVLGDIGNLEVFPIADGKQISRPITRSFHAQLLKNAQAEAEKNKNPVVPVMDDKVAIQRKSGPKKVKEAQKQAIDRPKPETKVVVSFDEDEKVKPLNGRKSRERSSRKEIKTLTAILTARSKAACGVVLKPESLIVNIDAGDVNNDLAAVEYVDDIYKFYKLTEDDSRVHDYMDSQPEINVKMRAILIDWLIEVHRRFELMPETLYLTINLIDRYLSMKIVSRRELQLVGISSMLLACKYEESYCLRVYNLVCISDYAYTSNQILVMEKSILENLEWYMTVPTPYVFLVRYIKASIAPDQEMENMVFFLAELGLMHYPTTVLYCPSMIAAAAVYAARCTLNKNPFWNETLKHNSGYSAEEIMDCAKLLVGFHSTAAESKLKEVYRKYSSSDRGFVALCTPPKSLLNTSL</sequence>
<comment type="subunit">
    <text evidence="3">Interacts with the CDC2 protein kinase to form a serine/threonine kinase holoenzyme complex also known as maturation promoting factor (MPF). The cyclin subunit imparts substrate specificity to the complex.</text>
</comment>
<dbReference type="GO" id="GO:0016538">
    <property type="term" value="F:cyclin-dependent protein serine/threonine kinase regulator activity"/>
    <property type="evidence" value="ECO:0000318"/>
    <property type="project" value="GO_Central"/>
</dbReference>
<feature type="compositionally biased region" description="Basic and acidic residues" evidence="9">
    <location>
        <begin position="137"/>
        <end position="151"/>
    </location>
</feature>
<keyword evidence="10" id="KW-1185">Reference proteome</keyword>